<accession>A0A5N6P0U1</accession>
<protein>
    <submittedName>
        <fullName evidence="1">Uncharacterized protein</fullName>
    </submittedName>
</protein>
<sequence length="226" mass="25731">MRTRKRSYSPPPLFLISSVCSSSSPSSSKDKYIEILEDIWSGYDQSIGRSWDWSFWEKFCVRMMNECKSEAFPNMIESCMNYCDYLKKIHRQMKYPARVQPSSMPHIEALKSMYKDRLGNIFDVCRPTTSKARTQRKKSASMLCISQSSSGGISSVRRSGNGKGIHQALGELVKHGNLQYSDVEVAKEYVCQSETHLQIFLEGDNDLRAQLAKEGLNKRKATSSEP</sequence>
<evidence type="ECO:0000313" key="2">
    <source>
        <dbReference type="Proteomes" id="UP000326396"/>
    </source>
</evidence>
<comment type="caution">
    <text evidence="1">The sequence shown here is derived from an EMBL/GenBank/DDBJ whole genome shotgun (WGS) entry which is preliminary data.</text>
</comment>
<dbReference type="Proteomes" id="UP000326396">
    <property type="component" value="Linkage Group LG15"/>
</dbReference>
<gene>
    <name evidence="1" type="ORF">E3N88_13798</name>
</gene>
<evidence type="ECO:0000313" key="1">
    <source>
        <dbReference type="EMBL" id="KAD5802438.1"/>
    </source>
</evidence>
<keyword evidence="2" id="KW-1185">Reference proteome</keyword>
<dbReference type="EMBL" id="SZYD01000007">
    <property type="protein sequence ID" value="KAD5802438.1"/>
    <property type="molecule type" value="Genomic_DNA"/>
</dbReference>
<proteinExistence type="predicted"/>
<name>A0A5N6P0U1_9ASTR</name>
<reference evidence="1 2" key="1">
    <citation type="submission" date="2019-05" db="EMBL/GenBank/DDBJ databases">
        <title>Mikania micrantha, genome provides insights into the molecular mechanism of rapid growth.</title>
        <authorList>
            <person name="Liu B."/>
        </authorList>
    </citation>
    <scope>NUCLEOTIDE SEQUENCE [LARGE SCALE GENOMIC DNA]</scope>
    <source>
        <strain evidence="1">NLD-2019</strain>
        <tissue evidence="1">Leaf</tissue>
    </source>
</reference>
<dbReference type="AlphaFoldDB" id="A0A5N6P0U1"/>
<organism evidence="1 2">
    <name type="scientific">Mikania micrantha</name>
    <name type="common">bitter vine</name>
    <dbReference type="NCBI Taxonomy" id="192012"/>
    <lineage>
        <taxon>Eukaryota</taxon>
        <taxon>Viridiplantae</taxon>
        <taxon>Streptophyta</taxon>
        <taxon>Embryophyta</taxon>
        <taxon>Tracheophyta</taxon>
        <taxon>Spermatophyta</taxon>
        <taxon>Magnoliopsida</taxon>
        <taxon>eudicotyledons</taxon>
        <taxon>Gunneridae</taxon>
        <taxon>Pentapetalae</taxon>
        <taxon>asterids</taxon>
        <taxon>campanulids</taxon>
        <taxon>Asterales</taxon>
        <taxon>Asteraceae</taxon>
        <taxon>Asteroideae</taxon>
        <taxon>Heliantheae alliance</taxon>
        <taxon>Eupatorieae</taxon>
        <taxon>Mikania</taxon>
    </lineage>
</organism>